<accession>A0A433H907</accession>
<name>A0A433H907_9BACI</name>
<organism evidence="7 8">
    <name type="scientific">Peribacillus cavernae</name>
    <dbReference type="NCBI Taxonomy" id="1674310"/>
    <lineage>
        <taxon>Bacteria</taxon>
        <taxon>Bacillati</taxon>
        <taxon>Bacillota</taxon>
        <taxon>Bacilli</taxon>
        <taxon>Bacillales</taxon>
        <taxon>Bacillaceae</taxon>
        <taxon>Peribacillus</taxon>
    </lineage>
</organism>
<feature type="transmembrane region" description="Helical" evidence="6">
    <location>
        <begin position="121"/>
        <end position="142"/>
    </location>
</feature>
<keyword evidence="5 6" id="KW-0472">Membrane</keyword>
<dbReference type="GO" id="GO:0005886">
    <property type="term" value="C:plasma membrane"/>
    <property type="evidence" value="ECO:0007669"/>
    <property type="project" value="UniProtKB-SubCell"/>
</dbReference>
<dbReference type="Pfam" id="PF06081">
    <property type="entry name" value="ArAE_1"/>
    <property type="match status" value="1"/>
</dbReference>
<dbReference type="PANTHER" id="PTHR30509">
    <property type="entry name" value="P-HYDROXYBENZOIC ACID EFFLUX PUMP SUBUNIT-RELATED"/>
    <property type="match status" value="1"/>
</dbReference>
<dbReference type="RefSeq" id="WP_126867132.1">
    <property type="nucleotide sequence ID" value="NZ_JAUSTX010000023.1"/>
</dbReference>
<dbReference type="PANTHER" id="PTHR30509:SF27">
    <property type="entry name" value="UPF0421 PROTEIN YGAE"/>
    <property type="match status" value="1"/>
</dbReference>
<comment type="caution">
    <text evidence="7">The sequence shown here is derived from an EMBL/GenBank/DDBJ whole genome shotgun (WGS) entry which is preliminary data.</text>
</comment>
<evidence type="ECO:0000256" key="1">
    <source>
        <dbReference type="ARBA" id="ARBA00004651"/>
    </source>
</evidence>
<comment type="subcellular location">
    <subcellularLocation>
        <location evidence="1">Cell membrane</location>
        <topology evidence="1">Multi-pass membrane protein</topology>
    </subcellularLocation>
</comment>
<dbReference type="Proteomes" id="UP000267430">
    <property type="component" value="Unassembled WGS sequence"/>
</dbReference>
<feature type="transmembrane region" description="Helical" evidence="6">
    <location>
        <begin position="60"/>
        <end position="87"/>
    </location>
</feature>
<dbReference type="AlphaFoldDB" id="A0A433H907"/>
<evidence type="ECO:0000256" key="3">
    <source>
        <dbReference type="ARBA" id="ARBA00022692"/>
    </source>
</evidence>
<keyword evidence="3 6" id="KW-0812">Transmembrane</keyword>
<protein>
    <submittedName>
        <fullName evidence="7">Aromatic acid exporter family protein</fullName>
    </submittedName>
</protein>
<dbReference type="InterPro" id="IPR010343">
    <property type="entry name" value="ArAE_1"/>
</dbReference>
<sequence>MKLGARIIKTGIAIVLALYLSQLLHLPTPVFAGIAAIFAIQPTIYRSYLSVIEQIQGNLVGAIVAVMFVLLFGNHYFIIGLAVVIVITINLKLKTEKSLVLSIVTVIAIMESQQGDFLQFATIRFSSILLGILSSFIVNLVFIPPKYETKLYGRISDITEDIFKWIRISTRHASEHTLLKKDIGRLKGNLLKLEQVYSMYKEEHAYFKKENLSKSRKLVIYRQMITTTKKSYETLKRIHKFENEITLMSEEFQAQIQHQLDSLIHQHEQVLLKYVGKIKSLSCIDEYNNHGLSRKDFLSFFFSQLEKKKYEEGKEKDIATRLVPLISAIIEYDEQLEHLEKLINNFQAFHKNENEVSVEYDIVD</sequence>
<dbReference type="OrthoDB" id="1653617at2"/>
<evidence type="ECO:0000313" key="8">
    <source>
        <dbReference type="Proteomes" id="UP000267430"/>
    </source>
</evidence>
<keyword evidence="4 6" id="KW-1133">Transmembrane helix</keyword>
<keyword evidence="8" id="KW-1185">Reference proteome</keyword>
<keyword evidence="2" id="KW-1003">Cell membrane</keyword>
<dbReference type="EMBL" id="RYZZ01000045">
    <property type="protein sequence ID" value="RUQ24840.1"/>
    <property type="molecule type" value="Genomic_DNA"/>
</dbReference>
<proteinExistence type="predicted"/>
<evidence type="ECO:0000256" key="4">
    <source>
        <dbReference type="ARBA" id="ARBA00022989"/>
    </source>
</evidence>
<evidence type="ECO:0000256" key="2">
    <source>
        <dbReference type="ARBA" id="ARBA00022475"/>
    </source>
</evidence>
<feature type="transmembrane region" description="Helical" evidence="6">
    <location>
        <begin position="12"/>
        <end position="40"/>
    </location>
</feature>
<gene>
    <name evidence="7" type="ORF">ELQ35_21000</name>
</gene>
<reference evidence="7 8" key="1">
    <citation type="submission" date="2018-12" db="EMBL/GenBank/DDBJ databases">
        <title>Bacillus chawlae sp. nov., Bacillus glennii sp. nov., and Bacillus saganii sp. nov. Isolated from the Vehicle Assembly Building at Kennedy Space Center where the Viking Spacecraft were Assembled.</title>
        <authorList>
            <person name="Seuylemezian A."/>
            <person name="Vaishampayan P."/>
        </authorList>
    </citation>
    <scope>NUCLEOTIDE SEQUENCE [LARGE SCALE GENOMIC DNA]</scope>
    <source>
        <strain evidence="7 8">L5</strain>
    </source>
</reference>
<evidence type="ECO:0000256" key="5">
    <source>
        <dbReference type="ARBA" id="ARBA00023136"/>
    </source>
</evidence>
<evidence type="ECO:0000256" key="6">
    <source>
        <dbReference type="SAM" id="Phobius"/>
    </source>
</evidence>
<evidence type="ECO:0000313" key="7">
    <source>
        <dbReference type="EMBL" id="RUQ24840.1"/>
    </source>
</evidence>